<protein>
    <recommendedName>
        <fullName evidence="4">BACK domain-containing protein</fullName>
    </recommendedName>
</protein>
<dbReference type="EMBL" id="LSYV01000012">
    <property type="protein sequence ID" value="KXZ51797.1"/>
    <property type="molecule type" value="Genomic_DNA"/>
</dbReference>
<dbReference type="AlphaFoldDB" id="A0A150GPN8"/>
<keyword evidence="3" id="KW-1185">Reference proteome</keyword>
<evidence type="ECO:0008006" key="4">
    <source>
        <dbReference type="Google" id="ProtNLM"/>
    </source>
</evidence>
<comment type="caution">
    <text evidence="2">The sequence shown here is derived from an EMBL/GenBank/DDBJ whole genome shotgun (WGS) entry which is preliminary data.</text>
</comment>
<feature type="compositionally biased region" description="Basic and acidic residues" evidence="1">
    <location>
        <begin position="479"/>
        <end position="502"/>
    </location>
</feature>
<dbReference type="Proteomes" id="UP000075714">
    <property type="component" value="Unassembled WGS sequence"/>
</dbReference>
<dbReference type="OrthoDB" id="538655at2759"/>
<name>A0A150GPN8_GONPE</name>
<evidence type="ECO:0000256" key="1">
    <source>
        <dbReference type="SAM" id="MobiDB-lite"/>
    </source>
</evidence>
<evidence type="ECO:0000313" key="2">
    <source>
        <dbReference type="EMBL" id="KXZ51797.1"/>
    </source>
</evidence>
<gene>
    <name evidence="2" type="ORF">GPECTOR_11g24</name>
</gene>
<evidence type="ECO:0000313" key="3">
    <source>
        <dbReference type="Proteomes" id="UP000075714"/>
    </source>
</evidence>
<feature type="region of interest" description="Disordered" evidence="1">
    <location>
        <begin position="479"/>
        <end position="503"/>
    </location>
</feature>
<reference evidence="3" key="1">
    <citation type="journal article" date="2016" name="Nat. Commun.">
        <title>The Gonium pectorale genome demonstrates co-option of cell cycle regulation during the evolution of multicellularity.</title>
        <authorList>
            <person name="Hanschen E.R."/>
            <person name="Marriage T.N."/>
            <person name="Ferris P.J."/>
            <person name="Hamaji T."/>
            <person name="Toyoda A."/>
            <person name="Fujiyama A."/>
            <person name="Neme R."/>
            <person name="Noguchi H."/>
            <person name="Minakuchi Y."/>
            <person name="Suzuki M."/>
            <person name="Kawai-Toyooka H."/>
            <person name="Smith D.R."/>
            <person name="Sparks H."/>
            <person name="Anderson J."/>
            <person name="Bakaric R."/>
            <person name="Luria V."/>
            <person name="Karger A."/>
            <person name="Kirschner M.W."/>
            <person name="Durand P.M."/>
            <person name="Michod R.E."/>
            <person name="Nozaki H."/>
            <person name="Olson B.J."/>
        </authorList>
    </citation>
    <scope>NUCLEOTIDE SEQUENCE [LARGE SCALE GENOMIC DNA]</scope>
    <source>
        <strain evidence="3">NIES-2863</strain>
    </source>
</reference>
<accession>A0A150GPN8</accession>
<organism evidence="2 3">
    <name type="scientific">Gonium pectorale</name>
    <name type="common">Green alga</name>
    <dbReference type="NCBI Taxonomy" id="33097"/>
    <lineage>
        <taxon>Eukaryota</taxon>
        <taxon>Viridiplantae</taxon>
        <taxon>Chlorophyta</taxon>
        <taxon>core chlorophytes</taxon>
        <taxon>Chlorophyceae</taxon>
        <taxon>CS clade</taxon>
        <taxon>Chlamydomonadales</taxon>
        <taxon>Volvocaceae</taxon>
        <taxon>Gonium</taxon>
    </lineage>
</organism>
<proteinExistence type="predicted"/>
<sequence length="570" mass="59103">MFIFARILSRLTLRAQVLRWRREREPVAGGLGAASAAHGASAASSARPELRIRLASRAEVPYVRAAIRFIYTGHLGEQAGACAAELLRVRRFALQLQIGGCVEACEAAILRLVAHGGSGKGGKGPLAGVEELFSVRHLLAEKPGGADSGATGSSPAADGCPPAAAKGGAAPAGFAAAATSWDPFVARVLAACRQQLTEHCGAALVALKAAAAAGAAATAAAAAVLAGLGELLAWAFRDAPSLLSCPVGRRQLAALPAAALEALLRCEAFGTDSEASVLLALAVWVEANGGCAVRESIRRRLCRQVRLSHLSTPYLHALLPRLPWFPISREEHAFLCQYVAAGAERDAPARRKALAAVAYGKYDCTSPWYAAPPRPAGRSDAGRPYEWSVKQEDLAADLDGALHRLPHGLSGCFANGASRLVAHGFEWYPGTLWIRADGTPEAVVCCAVPTVLAAYTSSKDVIGLASAAARLTVYRWRERPDGGRHGDGRDGRSGRVREEASRTECSLESLMGVQGGGGGGTGAAEGGSGSWRLTLFGAGLEKGPGAAERLLPGLAPFLRGGRLGGALTFL</sequence>